<name>A0A232EDC9_9HYME</name>
<organism evidence="2 3">
    <name type="scientific">Trichomalopsis sarcophagae</name>
    <dbReference type="NCBI Taxonomy" id="543379"/>
    <lineage>
        <taxon>Eukaryota</taxon>
        <taxon>Metazoa</taxon>
        <taxon>Ecdysozoa</taxon>
        <taxon>Arthropoda</taxon>
        <taxon>Hexapoda</taxon>
        <taxon>Insecta</taxon>
        <taxon>Pterygota</taxon>
        <taxon>Neoptera</taxon>
        <taxon>Endopterygota</taxon>
        <taxon>Hymenoptera</taxon>
        <taxon>Apocrita</taxon>
        <taxon>Proctotrupomorpha</taxon>
        <taxon>Chalcidoidea</taxon>
        <taxon>Pteromalidae</taxon>
        <taxon>Pteromalinae</taxon>
        <taxon>Trichomalopsis</taxon>
    </lineage>
</organism>
<evidence type="ECO:0000313" key="3">
    <source>
        <dbReference type="Proteomes" id="UP000215335"/>
    </source>
</evidence>
<gene>
    <name evidence="2" type="ORF">TSAR_013304</name>
</gene>
<evidence type="ECO:0000256" key="1">
    <source>
        <dbReference type="SAM" id="SignalP"/>
    </source>
</evidence>
<reference evidence="2 3" key="1">
    <citation type="journal article" date="2017" name="Curr. Biol.">
        <title>The Evolution of Venom by Co-option of Single-Copy Genes.</title>
        <authorList>
            <person name="Martinson E.O."/>
            <person name="Mrinalini"/>
            <person name="Kelkar Y.D."/>
            <person name="Chang C.H."/>
            <person name="Werren J.H."/>
        </authorList>
    </citation>
    <scope>NUCLEOTIDE SEQUENCE [LARGE SCALE GENOMIC DNA]</scope>
    <source>
        <strain evidence="2 3">Alberta</strain>
        <tissue evidence="2">Whole body</tissue>
    </source>
</reference>
<dbReference type="EMBL" id="NNAY01006779">
    <property type="protein sequence ID" value="OXU16359.1"/>
    <property type="molecule type" value="Genomic_DNA"/>
</dbReference>
<dbReference type="Proteomes" id="UP000215335">
    <property type="component" value="Unassembled WGS sequence"/>
</dbReference>
<sequence length="72" mass="7624">MEHLPNIAFLLAFVEHGSVALVNKLDAPAGNDSLTPHFVTTRVGNKGYSVSVTGELEFCTVETGAFGICLTD</sequence>
<proteinExistence type="predicted"/>
<keyword evidence="1" id="KW-0732">Signal</keyword>
<protein>
    <submittedName>
        <fullName evidence="2">Uncharacterized protein</fullName>
    </submittedName>
</protein>
<accession>A0A232EDC9</accession>
<feature type="signal peptide" evidence="1">
    <location>
        <begin position="1"/>
        <end position="20"/>
    </location>
</feature>
<comment type="caution">
    <text evidence="2">The sequence shown here is derived from an EMBL/GenBank/DDBJ whole genome shotgun (WGS) entry which is preliminary data.</text>
</comment>
<dbReference type="AlphaFoldDB" id="A0A232EDC9"/>
<feature type="chain" id="PRO_5012330628" evidence="1">
    <location>
        <begin position="21"/>
        <end position="72"/>
    </location>
</feature>
<evidence type="ECO:0000313" key="2">
    <source>
        <dbReference type="EMBL" id="OXU16359.1"/>
    </source>
</evidence>
<keyword evidence="3" id="KW-1185">Reference proteome</keyword>